<dbReference type="AlphaFoldDB" id="A0AAV1RXF0"/>
<feature type="region of interest" description="Disordered" evidence="1">
    <location>
        <begin position="74"/>
        <end position="106"/>
    </location>
</feature>
<evidence type="ECO:0000313" key="3">
    <source>
        <dbReference type="Proteomes" id="UP001314170"/>
    </source>
</evidence>
<organism evidence="2 3">
    <name type="scientific">Dovyalis caffra</name>
    <dbReference type="NCBI Taxonomy" id="77055"/>
    <lineage>
        <taxon>Eukaryota</taxon>
        <taxon>Viridiplantae</taxon>
        <taxon>Streptophyta</taxon>
        <taxon>Embryophyta</taxon>
        <taxon>Tracheophyta</taxon>
        <taxon>Spermatophyta</taxon>
        <taxon>Magnoliopsida</taxon>
        <taxon>eudicotyledons</taxon>
        <taxon>Gunneridae</taxon>
        <taxon>Pentapetalae</taxon>
        <taxon>rosids</taxon>
        <taxon>fabids</taxon>
        <taxon>Malpighiales</taxon>
        <taxon>Salicaceae</taxon>
        <taxon>Flacourtieae</taxon>
        <taxon>Dovyalis</taxon>
    </lineage>
</organism>
<evidence type="ECO:0000256" key="1">
    <source>
        <dbReference type="SAM" id="MobiDB-lite"/>
    </source>
</evidence>
<accession>A0AAV1RXF0</accession>
<keyword evidence="3" id="KW-1185">Reference proteome</keyword>
<proteinExistence type="predicted"/>
<dbReference type="EMBL" id="CAWUPB010001160">
    <property type="protein sequence ID" value="CAK7341827.1"/>
    <property type="molecule type" value="Genomic_DNA"/>
</dbReference>
<protein>
    <submittedName>
        <fullName evidence="2">Uncharacterized protein</fullName>
    </submittedName>
</protein>
<reference evidence="2 3" key="1">
    <citation type="submission" date="2024-01" db="EMBL/GenBank/DDBJ databases">
        <authorList>
            <person name="Waweru B."/>
        </authorList>
    </citation>
    <scope>NUCLEOTIDE SEQUENCE [LARGE SCALE GENOMIC DNA]</scope>
</reference>
<sequence length="106" mass="12171">MDVINGTNSKKFLMIIYNMRQNVKHTRIQEEEGILNQPKHQCVRGACARSREGVVYMCSRVDCRHTKIQPCKAKGIDLDDENGARRASPWSAKSEQDNERERPLIA</sequence>
<gene>
    <name evidence="2" type="ORF">DCAF_LOCUS16481</name>
</gene>
<dbReference type="Proteomes" id="UP001314170">
    <property type="component" value="Unassembled WGS sequence"/>
</dbReference>
<name>A0AAV1RXF0_9ROSI</name>
<feature type="compositionally biased region" description="Basic and acidic residues" evidence="1">
    <location>
        <begin position="94"/>
        <end position="106"/>
    </location>
</feature>
<evidence type="ECO:0000313" key="2">
    <source>
        <dbReference type="EMBL" id="CAK7341827.1"/>
    </source>
</evidence>
<comment type="caution">
    <text evidence="2">The sequence shown here is derived from an EMBL/GenBank/DDBJ whole genome shotgun (WGS) entry which is preliminary data.</text>
</comment>